<evidence type="ECO:0000256" key="4">
    <source>
        <dbReference type="ARBA" id="ARBA00022692"/>
    </source>
</evidence>
<evidence type="ECO:0000256" key="9">
    <source>
        <dbReference type="RuleBase" id="RU000488"/>
    </source>
</evidence>
<dbReference type="InterPro" id="IPR018108">
    <property type="entry name" value="MCP_transmembrane"/>
</dbReference>
<feature type="transmembrane region" description="Helical" evidence="10">
    <location>
        <begin position="281"/>
        <end position="298"/>
    </location>
</feature>
<dbReference type="Pfam" id="PF00153">
    <property type="entry name" value="Mito_carr"/>
    <property type="match status" value="3"/>
</dbReference>
<dbReference type="OMA" id="FTHFITL"/>
<dbReference type="SUPFAM" id="SSF103506">
    <property type="entry name" value="Mitochondrial carrier"/>
    <property type="match status" value="1"/>
</dbReference>
<evidence type="ECO:0000313" key="11">
    <source>
        <dbReference type="EMBL" id="KAA8498969.1"/>
    </source>
</evidence>
<accession>A0A5J4Z4N9</accession>
<feature type="repeat" description="Solcar" evidence="8">
    <location>
        <begin position="119"/>
        <end position="201"/>
    </location>
</feature>
<protein>
    <submittedName>
        <fullName evidence="11">Putative S-adenosylmethionine carrier 2, chloroplastic</fullName>
    </submittedName>
</protein>
<dbReference type="GO" id="GO:0016020">
    <property type="term" value="C:membrane"/>
    <property type="evidence" value="ECO:0007669"/>
    <property type="project" value="UniProtKB-SubCell"/>
</dbReference>
<dbReference type="Gene3D" id="1.50.40.10">
    <property type="entry name" value="Mitochondrial carrier domain"/>
    <property type="match status" value="2"/>
</dbReference>
<evidence type="ECO:0000256" key="5">
    <source>
        <dbReference type="ARBA" id="ARBA00022737"/>
    </source>
</evidence>
<organism evidence="11 12">
    <name type="scientific">Porphyridium purpureum</name>
    <name type="common">Red alga</name>
    <name type="synonym">Porphyridium cruentum</name>
    <dbReference type="NCBI Taxonomy" id="35688"/>
    <lineage>
        <taxon>Eukaryota</taxon>
        <taxon>Rhodophyta</taxon>
        <taxon>Bangiophyceae</taxon>
        <taxon>Porphyridiales</taxon>
        <taxon>Porphyridiaceae</taxon>
        <taxon>Porphyridium</taxon>
    </lineage>
</organism>
<evidence type="ECO:0000256" key="7">
    <source>
        <dbReference type="ARBA" id="ARBA00023136"/>
    </source>
</evidence>
<evidence type="ECO:0000256" key="2">
    <source>
        <dbReference type="ARBA" id="ARBA00006375"/>
    </source>
</evidence>
<dbReference type="PROSITE" id="PS50920">
    <property type="entry name" value="SOLCAR"/>
    <property type="match status" value="3"/>
</dbReference>
<dbReference type="InterPro" id="IPR023395">
    <property type="entry name" value="MCP_dom_sf"/>
</dbReference>
<dbReference type="PANTHER" id="PTHR45667">
    <property type="entry name" value="S-ADENOSYLMETHIONINE MITOCHONDRIAL CARRIER PROTEIN"/>
    <property type="match status" value="1"/>
</dbReference>
<comment type="caution">
    <text evidence="11">The sequence shown here is derived from an EMBL/GenBank/DDBJ whole genome shotgun (WGS) entry which is preliminary data.</text>
</comment>
<comment type="similarity">
    <text evidence="2 9">Belongs to the mitochondrial carrier (TC 2.A.29) family.</text>
</comment>
<evidence type="ECO:0000256" key="8">
    <source>
        <dbReference type="PROSITE-ProRule" id="PRU00282"/>
    </source>
</evidence>
<evidence type="ECO:0000313" key="12">
    <source>
        <dbReference type="Proteomes" id="UP000324585"/>
    </source>
</evidence>
<evidence type="ECO:0000256" key="6">
    <source>
        <dbReference type="ARBA" id="ARBA00022989"/>
    </source>
</evidence>
<keyword evidence="6 10" id="KW-1133">Transmembrane helix</keyword>
<evidence type="ECO:0000256" key="10">
    <source>
        <dbReference type="SAM" id="Phobius"/>
    </source>
</evidence>
<sequence>MGTVEKTRHEKADGPQVDAADVARRSALAGALAGMNTSILLHPLDTIKTMRQTDPRANRGIFLTGKRIVESRGWRALYAGMWPSMLGSAPSSAVYFGTYEYVRNRLAASGSVDLHISTLRLPINLVAAASGNIASSFIFVPKEVIKQRLQSNYAPNVFAVVRKLYAELGFVGFYAGYLATLFRNVPSNALKFVLYEEAKRLLFIRHGKRQDATTQLSPVEHVVAGAFAGMISSSITTPMDVCKTKFATGTNGLSRSVPALLVRIFREEGIAGLYVGSTSRILWAAFFSAIGFSSYEFFKRILIPSNKRVRWTSFAQRPNRRRVCSTARYSQSSAITC</sequence>
<gene>
    <name evidence="11" type="ORF">FVE85_6554</name>
</gene>
<dbReference type="OrthoDB" id="448427at2759"/>
<reference evidence="12" key="1">
    <citation type="journal article" date="2019" name="Nat. Commun.">
        <title>Expansion of phycobilisome linker gene families in mesophilic red algae.</title>
        <authorList>
            <person name="Lee J."/>
            <person name="Kim D."/>
            <person name="Bhattacharya D."/>
            <person name="Yoon H.S."/>
        </authorList>
    </citation>
    <scope>NUCLEOTIDE SEQUENCE [LARGE SCALE GENOMIC DNA]</scope>
    <source>
        <strain evidence="12">CCMP 1328</strain>
    </source>
</reference>
<feature type="repeat" description="Solcar" evidence="8">
    <location>
        <begin position="21"/>
        <end position="105"/>
    </location>
</feature>
<comment type="subcellular location">
    <subcellularLocation>
        <location evidence="1">Membrane</location>
        <topology evidence="1">Multi-pass membrane protein</topology>
    </subcellularLocation>
</comment>
<dbReference type="Proteomes" id="UP000324585">
    <property type="component" value="Unassembled WGS sequence"/>
</dbReference>
<keyword evidence="3 9" id="KW-0813">Transport</keyword>
<name>A0A5J4Z4N9_PORPP</name>
<feature type="repeat" description="Solcar" evidence="8">
    <location>
        <begin position="216"/>
        <end position="301"/>
    </location>
</feature>
<keyword evidence="12" id="KW-1185">Reference proteome</keyword>
<proteinExistence type="inferred from homology"/>
<keyword evidence="4 8" id="KW-0812">Transmembrane</keyword>
<evidence type="ECO:0000256" key="3">
    <source>
        <dbReference type="ARBA" id="ARBA00022448"/>
    </source>
</evidence>
<keyword evidence="5" id="KW-0677">Repeat</keyword>
<dbReference type="EMBL" id="VRMN01000001">
    <property type="protein sequence ID" value="KAA8498969.1"/>
    <property type="molecule type" value="Genomic_DNA"/>
</dbReference>
<dbReference type="AlphaFoldDB" id="A0A5J4Z4N9"/>
<evidence type="ECO:0000256" key="1">
    <source>
        <dbReference type="ARBA" id="ARBA00004141"/>
    </source>
</evidence>
<keyword evidence="7 8" id="KW-0472">Membrane</keyword>